<evidence type="ECO:0008006" key="3">
    <source>
        <dbReference type="Google" id="ProtNLM"/>
    </source>
</evidence>
<organism evidence="1 2">
    <name type="scientific">Candidatus Propionivibrio dominans</name>
    <dbReference type="NCBI Taxonomy" id="2954373"/>
    <lineage>
        <taxon>Bacteria</taxon>
        <taxon>Pseudomonadati</taxon>
        <taxon>Pseudomonadota</taxon>
        <taxon>Betaproteobacteria</taxon>
        <taxon>Rhodocyclales</taxon>
        <taxon>Rhodocyclaceae</taxon>
        <taxon>Propionivibrio</taxon>
    </lineage>
</organism>
<proteinExistence type="predicted"/>
<evidence type="ECO:0000313" key="1">
    <source>
        <dbReference type="EMBL" id="MBK7424168.1"/>
    </source>
</evidence>
<protein>
    <recommendedName>
        <fullName evidence="3">DUF4304 domain-containing protein</fullName>
    </recommendedName>
</protein>
<evidence type="ECO:0000313" key="2">
    <source>
        <dbReference type="Proteomes" id="UP000886602"/>
    </source>
</evidence>
<reference evidence="1" key="1">
    <citation type="submission" date="2020-10" db="EMBL/GenBank/DDBJ databases">
        <title>Connecting structure to function with the recovery of over 1000 high-quality activated sludge metagenome-assembled genomes encoding full-length rRNA genes using long-read sequencing.</title>
        <authorList>
            <person name="Singleton C.M."/>
            <person name="Petriglieri F."/>
            <person name="Kristensen J.M."/>
            <person name="Kirkegaard R.H."/>
            <person name="Michaelsen T.Y."/>
            <person name="Andersen M.H."/>
            <person name="Karst S.M."/>
            <person name="Dueholm M.S."/>
            <person name="Nielsen P.H."/>
            <person name="Albertsen M."/>
        </authorList>
    </citation>
    <scope>NUCLEOTIDE SEQUENCE</scope>
    <source>
        <strain evidence="1">EsbW_18-Q3-R4-48_MAXAC.044</strain>
    </source>
</reference>
<accession>A0A9D7FE01</accession>
<comment type="caution">
    <text evidence="1">The sequence shown here is derived from an EMBL/GenBank/DDBJ whole genome shotgun (WGS) entry which is preliminary data.</text>
</comment>
<gene>
    <name evidence="1" type="ORF">IPJ48_14430</name>
</gene>
<name>A0A9D7FE01_9RHOO</name>
<dbReference type="Proteomes" id="UP000886602">
    <property type="component" value="Unassembled WGS sequence"/>
</dbReference>
<dbReference type="AlphaFoldDB" id="A0A9D7FE01"/>
<dbReference type="EMBL" id="JADJNC010000024">
    <property type="protein sequence ID" value="MBK7424168.1"/>
    <property type="molecule type" value="Genomic_DNA"/>
</dbReference>
<sequence length="139" mass="16042">MSRATPLRDAIKASFYPFALERGFVRGKASSLFVPFRRTNGNKLQVFEIQWDKSHSPRFVVNFGEAPSDGCEFFGKKIDPEFLEPQHCPASGRLQRWRGGSMRTWFQISKPWAETLYTLKWSYTPGGGRGTTHRRLRRA</sequence>